<dbReference type="PROSITE" id="PS50404">
    <property type="entry name" value="GST_NTER"/>
    <property type="match status" value="1"/>
</dbReference>
<evidence type="ECO:0000313" key="4">
    <source>
        <dbReference type="Proteomes" id="UP000054823"/>
    </source>
</evidence>
<dbReference type="PROSITE" id="PS50405">
    <property type="entry name" value="GST_CTER"/>
    <property type="match status" value="1"/>
</dbReference>
<dbReference type="InterPro" id="IPR036282">
    <property type="entry name" value="Glutathione-S-Trfase_C_sf"/>
</dbReference>
<dbReference type="CDD" id="cd00570">
    <property type="entry name" value="GST_N_family"/>
    <property type="match status" value="1"/>
</dbReference>
<dbReference type="InterPro" id="IPR010987">
    <property type="entry name" value="Glutathione-S-Trfase_C-like"/>
</dbReference>
<dbReference type="Pfam" id="PF13417">
    <property type="entry name" value="GST_N_3"/>
    <property type="match status" value="1"/>
</dbReference>
<dbReference type="SUPFAM" id="SSF52833">
    <property type="entry name" value="Thioredoxin-like"/>
    <property type="match status" value="1"/>
</dbReference>
<feature type="domain" description="GST C-terminal" evidence="2">
    <location>
        <begin position="96"/>
        <end position="239"/>
    </location>
</feature>
<sequence>MVDLILHHYEASPYSEKIRTLMGFKGLSWSSVIVPPIAPKADLLALTGGYRRAPVLQIGADIYCDSALIAAELDQRFPARALAPNTVGTATPLLDNWADRILFWQVVRYSMGLCADAVPPALIHDREAFWDHKIDLDGLKVDVGYHRGQITTGLGWLENLLGGADFFAGDTPALTDLALYHVVWFFAKADTAASGSGLSLFPALSAWMARIAEFGHGTRTELAPAEAINIALSAPPAPLPETGAAHPAIGAPVQVLVDEFGTEVIDGTLAHIDDTRIILHRDTPQVGTVAVHFPRHGYPLRTTLIQGKDT</sequence>
<evidence type="ECO:0000259" key="2">
    <source>
        <dbReference type="PROSITE" id="PS50405"/>
    </source>
</evidence>
<dbReference type="InterPro" id="IPR036249">
    <property type="entry name" value="Thioredoxin-like_sf"/>
</dbReference>
<evidence type="ECO:0000313" key="3">
    <source>
        <dbReference type="EMBL" id="CUH54108.1"/>
    </source>
</evidence>
<dbReference type="Proteomes" id="UP000054823">
    <property type="component" value="Unassembled WGS sequence"/>
</dbReference>
<feature type="domain" description="GST N-terminal" evidence="1">
    <location>
        <begin position="2"/>
        <end position="81"/>
    </location>
</feature>
<dbReference type="RefSeq" id="WP_058241273.1">
    <property type="nucleotide sequence ID" value="NZ_CYPW01000038.1"/>
</dbReference>
<dbReference type="Gene3D" id="3.40.30.110">
    <property type="match status" value="2"/>
</dbReference>
<name>A0A0N7LSN4_9RHOB</name>
<reference evidence="3 4" key="1">
    <citation type="submission" date="2015-09" db="EMBL/GenBank/DDBJ databases">
        <authorList>
            <consortium name="Swine Surveillance"/>
        </authorList>
    </citation>
    <scope>NUCLEOTIDE SEQUENCE [LARGE SCALE GENOMIC DNA]</scope>
    <source>
        <strain evidence="3 4">CECT 7688</strain>
    </source>
</reference>
<evidence type="ECO:0000259" key="1">
    <source>
        <dbReference type="PROSITE" id="PS50404"/>
    </source>
</evidence>
<keyword evidence="4" id="KW-1185">Reference proteome</keyword>
<dbReference type="OrthoDB" id="5791869at2"/>
<dbReference type="InterPro" id="IPR004045">
    <property type="entry name" value="Glutathione_S-Trfase_N"/>
</dbReference>
<dbReference type="SUPFAM" id="SSF47616">
    <property type="entry name" value="GST C-terminal domain-like"/>
    <property type="match status" value="1"/>
</dbReference>
<dbReference type="Pfam" id="PF13410">
    <property type="entry name" value="GST_C_2"/>
    <property type="match status" value="1"/>
</dbReference>
<dbReference type="CDD" id="cd00299">
    <property type="entry name" value="GST_C_family"/>
    <property type="match status" value="1"/>
</dbReference>
<dbReference type="STRING" id="321267.SHM7688_03578"/>
<gene>
    <name evidence="3" type="ORF">SHM7688_03578</name>
</gene>
<protein>
    <recommendedName>
        <fullName evidence="5">GST N-terminal domain-containing protein</fullName>
    </recommendedName>
</protein>
<organism evidence="3 4">
    <name type="scientific">Shimia marina</name>
    <dbReference type="NCBI Taxonomy" id="321267"/>
    <lineage>
        <taxon>Bacteria</taxon>
        <taxon>Pseudomonadati</taxon>
        <taxon>Pseudomonadota</taxon>
        <taxon>Alphaproteobacteria</taxon>
        <taxon>Rhodobacterales</taxon>
        <taxon>Roseobacteraceae</taxon>
    </lineage>
</organism>
<proteinExistence type="predicted"/>
<accession>A0A0N7LSN4</accession>
<dbReference type="AlphaFoldDB" id="A0A0N7LSN4"/>
<evidence type="ECO:0008006" key="5">
    <source>
        <dbReference type="Google" id="ProtNLM"/>
    </source>
</evidence>
<dbReference type="EMBL" id="CYPW01000038">
    <property type="protein sequence ID" value="CUH54108.1"/>
    <property type="molecule type" value="Genomic_DNA"/>
</dbReference>